<keyword evidence="2" id="KW-1185">Reference proteome</keyword>
<organism evidence="1 2">
    <name type="scientific">Ambrosiozyma monospora</name>
    <name type="common">Yeast</name>
    <name type="synonym">Endomycopsis monosporus</name>
    <dbReference type="NCBI Taxonomy" id="43982"/>
    <lineage>
        <taxon>Eukaryota</taxon>
        <taxon>Fungi</taxon>
        <taxon>Dikarya</taxon>
        <taxon>Ascomycota</taxon>
        <taxon>Saccharomycotina</taxon>
        <taxon>Pichiomycetes</taxon>
        <taxon>Pichiales</taxon>
        <taxon>Pichiaceae</taxon>
        <taxon>Ambrosiozyma</taxon>
    </lineage>
</organism>
<sequence>MTILHQLLQTQPQRISSPLSQPSVSSPVGETSIGGRITVVNSGHYNYQPQPQPQQQSQQLGQKQRPSSAAGNRFASIGSVQYAAIPAQYTSSTASSGPGTGAPGPSAPPFGGATGSSPYLGANSGSGYPSQPQPAQQGPSSPIQQIAPQFTQDSVTAPLNIPSSAPVTNSLAAAAAVSPDELYPARSMSIDSNAGTITGASPVVPDYAQLPTVYESVPPSTGGAAQRGSIAGASVTSSPIMQPNVHLSTSGSPIQSRGSGSVAPVNLIDL</sequence>
<name>A0ACB5SYZ7_AMBMO</name>
<evidence type="ECO:0000313" key="1">
    <source>
        <dbReference type="EMBL" id="GME77253.1"/>
    </source>
</evidence>
<comment type="caution">
    <text evidence="1">The sequence shown here is derived from an EMBL/GenBank/DDBJ whole genome shotgun (WGS) entry which is preliminary data.</text>
</comment>
<accession>A0ACB5SYZ7</accession>
<dbReference type="Proteomes" id="UP001165064">
    <property type="component" value="Unassembled WGS sequence"/>
</dbReference>
<reference evidence="1" key="1">
    <citation type="submission" date="2023-04" db="EMBL/GenBank/DDBJ databases">
        <title>Ambrosiozyma monospora NBRC 10751.</title>
        <authorList>
            <person name="Ichikawa N."/>
            <person name="Sato H."/>
            <person name="Tonouchi N."/>
        </authorList>
    </citation>
    <scope>NUCLEOTIDE SEQUENCE</scope>
    <source>
        <strain evidence="1">NBRC 10751</strain>
    </source>
</reference>
<evidence type="ECO:0000313" key="2">
    <source>
        <dbReference type="Proteomes" id="UP001165064"/>
    </source>
</evidence>
<protein>
    <submittedName>
        <fullName evidence="1">Unnamed protein product</fullName>
    </submittedName>
</protein>
<dbReference type="EMBL" id="BSXS01001790">
    <property type="protein sequence ID" value="GME77253.1"/>
    <property type="molecule type" value="Genomic_DNA"/>
</dbReference>
<proteinExistence type="predicted"/>
<gene>
    <name evidence="1" type="ORF">Amon02_000295800</name>
</gene>